<dbReference type="Proteomes" id="UP000007052">
    <property type="component" value="Chromosome"/>
</dbReference>
<name>A0AB33QJD2_HAEP3</name>
<protein>
    <submittedName>
        <fullName evidence="1">Cps8k</fullName>
    </submittedName>
</protein>
<dbReference type="Gene3D" id="3.30.370.20">
    <property type="match status" value="1"/>
</dbReference>
<organism evidence="1 2">
    <name type="scientific">Haemophilus parainfluenzae (strain T3T1)</name>
    <dbReference type="NCBI Taxonomy" id="862965"/>
    <lineage>
        <taxon>Bacteria</taxon>
        <taxon>Pseudomonadati</taxon>
        <taxon>Pseudomonadota</taxon>
        <taxon>Gammaproteobacteria</taxon>
        <taxon>Pasteurellales</taxon>
        <taxon>Pasteurellaceae</taxon>
        <taxon>Haemophilus</taxon>
    </lineage>
</organism>
<reference evidence="2" key="1">
    <citation type="submission" date="2010-07" db="EMBL/GenBank/DDBJ databases">
        <title>The genome sequence of Haemophilus parainfluenzae T3T1.</title>
        <authorList>
            <person name="Crook D."/>
            <person name="Hood D."/>
            <person name="Moxon R."/>
            <person name="Parkhill J."/>
            <person name="Aslett M."/>
            <person name="Bentley S.D."/>
        </authorList>
    </citation>
    <scope>NUCLEOTIDE SEQUENCE [LARGE SCALE GENOMIC DNA]</scope>
    <source>
        <strain evidence="2">T3T1</strain>
    </source>
</reference>
<dbReference type="EMBL" id="FQ312002">
    <property type="protein sequence ID" value="CBW14387.1"/>
    <property type="molecule type" value="Genomic_DNA"/>
</dbReference>
<evidence type="ECO:0000313" key="2">
    <source>
        <dbReference type="Proteomes" id="UP000007052"/>
    </source>
</evidence>
<gene>
    <name evidence="1" type="ordered locus">PARA_02800</name>
</gene>
<proteinExistence type="predicted"/>
<sequence length="300" mass="35383">MNLIICTTPLQTLLAKEIVKNYEDEKFYGILFSNHFSEKVDRYFNLFGVLCNILNKIYCKSSIKLVCLILYYKIRFFNKKFDKIFVANIENILIQSIISSLKFNELITFDDGTANILKNSMLYQNNESWKLKFIKFIFMIDHDINTLKDISSLHYTIYDMDNIIKNTKRISIFKFNNSVGNALNGVLKICLGQRLYDDDTKNVDLFKKIIDKYNIDYYLPHPKESFVVDGVKYYNSDLIFEDIICNELNNYKEIYVYTIYSSAIINILGENRIHPVSIQVEGFEKESELMRKFDILVEKL</sequence>
<evidence type="ECO:0000313" key="1">
    <source>
        <dbReference type="EMBL" id="CBW14387.1"/>
    </source>
</evidence>
<dbReference type="Pfam" id="PF07922">
    <property type="entry name" value="Glyco_transf_52"/>
    <property type="match status" value="1"/>
</dbReference>
<dbReference type="InterPro" id="IPR012477">
    <property type="entry name" value="Glyco_transf_52"/>
</dbReference>
<dbReference type="RefSeq" id="WP_014064205.1">
    <property type="nucleotide sequence ID" value="NC_015964.1"/>
</dbReference>
<dbReference type="AlphaFoldDB" id="A0AB33QJD2"/>
<accession>A0AB33QJD2</accession>
<dbReference type="KEGG" id="hpr:PARA_02800"/>